<dbReference type="FunFam" id="3.90.230.10:FF:000009">
    <property type="entry name" value="xaa-Pro aminopeptidase 2"/>
    <property type="match status" value="1"/>
</dbReference>
<gene>
    <name evidence="11" type="ORF">HMPREF9136_0583</name>
</gene>
<dbReference type="Gene3D" id="3.90.230.10">
    <property type="entry name" value="Creatinase/methionine aminopeptidase superfamily"/>
    <property type="match status" value="1"/>
</dbReference>
<keyword evidence="7" id="KW-1133">Transmembrane helix</keyword>
<dbReference type="SUPFAM" id="SSF53092">
    <property type="entry name" value="Creatinase/prolidase N-terminal domain"/>
    <property type="match status" value="1"/>
</dbReference>
<organism evidence="11 12">
    <name type="scientific">Prevotella dentalis (strain ATCC 49559 / DSM 3688 / JCM 13448 / NCTC 12043 / ES 2772)</name>
    <name type="common">Mitsuokella dentalis</name>
    <dbReference type="NCBI Taxonomy" id="908937"/>
    <lineage>
        <taxon>Bacteria</taxon>
        <taxon>Pseudomonadati</taxon>
        <taxon>Bacteroidota</taxon>
        <taxon>Bacteroidia</taxon>
        <taxon>Bacteroidales</taxon>
        <taxon>Prevotellaceae</taxon>
        <taxon>Prevotella</taxon>
    </lineage>
</organism>
<dbReference type="STRING" id="908937.Prede_0198"/>
<dbReference type="InterPro" id="IPR050422">
    <property type="entry name" value="X-Pro_aminopeptidase_P"/>
</dbReference>
<dbReference type="GO" id="GO:0006508">
    <property type="term" value="P:proteolysis"/>
    <property type="evidence" value="ECO:0007669"/>
    <property type="project" value="UniProtKB-KW"/>
</dbReference>
<evidence type="ECO:0000256" key="4">
    <source>
        <dbReference type="ARBA" id="ARBA00022801"/>
    </source>
</evidence>
<dbReference type="Pfam" id="PF16188">
    <property type="entry name" value="Peptidase_M24_C"/>
    <property type="match status" value="1"/>
</dbReference>
<dbReference type="SUPFAM" id="SSF55920">
    <property type="entry name" value="Creatinase/aminopeptidase"/>
    <property type="match status" value="1"/>
</dbReference>
<evidence type="ECO:0000259" key="9">
    <source>
        <dbReference type="Pfam" id="PF01321"/>
    </source>
</evidence>
<sequence>MCCGRVVIHICYVCKVTIKSSKSEIYFLFNLLFILKIATFVMSVLQNKSLMNIEQRLSDLREVMQREGIDAFVFPSTDPHNSEYVPDRWKGREWISGFNGSAGTAVVTMCSAALWTDSRYFLAAAEQLQGTEFQLMKQKVPGTPTITDWLGQQLKEYNGAVVGMDGMVNSAERVESLAEELRQQGGITVRTNFDPLSFIWKDRPQIPKGKIEIQPMEYAGESARSKLARIRQALRKRHIDGMLVSALDDIAWTLNVRGDDVHCNPVVVSYLLISPEGTVLYCPLSKLTPKVEAYLAAEGVQTAAYEEVVQGLKDYFAYNILLDPEETNYTLSQVSGRAKVVRGTSPIPEMKAVKNEVEIQGFRRAMLRDGVAMVKFLKWLKPAVEAGGQTERSIDRKLTSLRAEQPLFRGVSFDTIAGYGPHGAIVHYEATPETDMPLAPRGLLLLDSGAQYQDGTTDITRTIALGPLTAEERHVYTLVLKGHIQLQLCKFPAGACGTQLDALARAAMWHEGLNYLHGTGHGVGSYLNVHEGPHQIRMEYKPTPLQPGMTVTDEPGLYLAGRFGVRTENTLLVTFFKETEFGSFLQFEPLTLCPIDIVPINLDELLPEEIDWINWYHDRVYAELAPHLDVEEQAWLKGATRKICRSESGM</sequence>
<dbReference type="EC" id="3.4.-.-" evidence="11"/>
<dbReference type="PANTHER" id="PTHR43763">
    <property type="entry name" value="XAA-PRO AMINOPEPTIDASE 1"/>
    <property type="match status" value="1"/>
</dbReference>
<dbReference type="InterPro" id="IPR033740">
    <property type="entry name" value="Pept_M24B"/>
</dbReference>
<dbReference type="InterPro" id="IPR001131">
    <property type="entry name" value="Peptidase_M24B_aminopep-P_CS"/>
</dbReference>
<dbReference type="CDD" id="cd01085">
    <property type="entry name" value="APP"/>
    <property type="match status" value="1"/>
</dbReference>
<reference evidence="11 12" key="1">
    <citation type="submission" date="2011-04" db="EMBL/GenBank/DDBJ databases">
        <authorList>
            <person name="Muzny D."/>
            <person name="Qin X."/>
            <person name="Deng J."/>
            <person name="Jiang H."/>
            <person name="Liu Y."/>
            <person name="Qu J."/>
            <person name="Song X.-Z."/>
            <person name="Zhang L."/>
            <person name="Thornton R."/>
            <person name="Coyle M."/>
            <person name="Francisco L."/>
            <person name="Jackson L."/>
            <person name="Javaid M."/>
            <person name="Korchina V."/>
            <person name="Kovar C."/>
            <person name="Mata R."/>
            <person name="Mathew T."/>
            <person name="Ngo R."/>
            <person name="Nguyen L."/>
            <person name="Nguyen N."/>
            <person name="Okwuonu G."/>
            <person name="Ongeri F."/>
            <person name="Pham C."/>
            <person name="Simmons D."/>
            <person name="Wilczek-Boney K."/>
            <person name="Hale W."/>
            <person name="Jakkamsetti A."/>
            <person name="Pham P."/>
            <person name="Ruth R."/>
            <person name="San Lucas F."/>
            <person name="Warren J."/>
            <person name="Zhang J."/>
            <person name="Zhao Z."/>
            <person name="Zhou C."/>
            <person name="Zhu D."/>
            <person name="Lee S."/>
            <person name="Bess C."/>
            <person name="Blankenburg K."/>
            <person name="Forbes L."/>
            <person name="Fu Q."/>
            <person name="Gubbala S."/>
            <person name="Hirani K."/>
            <person name="Jayaseelan J.C."/>
            <person name="Lara F."/>
            <person name="Munidasa M."/>
            <person name="Palculict T."/>
            <person name="Patil S."/>
            <person name="Pu L.-L."/>
            <person name="Saada N."/>
            <person name="Tang L."/>
            <person name="Weissenberger G."/>
            <person name="Zhu Y."/>
            <person name="Hemphill L."/>
            <person name="Shang Y."/>
            <person name="Youmans B."/>
            <person name="Ayvaz T."/>
            <person name="Ross M."/>
            <person name="Santibanez J."/>
            <person name="Aqrawi P."/>
            <person name="Gross S."/>
            <person name="Joshi V."/>
            <person name="Fowler G."/>
            <person name="Nazareth L."/>
            <person name="Reid J."/>
            <person name="Worley K."/>
            <person name="Petrosino J."/>
            <person name="Highlander S."/>
            <person name="Gibbs R."/>
        </authorList>
    </citation>
    <scope>NUCLEOTIDE SEQUENCE [LARGE SCALE GENOMIC DNA]</scope>
    <source>
        <strain evidence="11 12">DSM 3688</strain>
    </source>
</reference>
<dbReference type="Pfam" id="PF00557">
    <property type="entry name" value="Peptidase_M24"/>
    <property type="match status" value="1"/>
</dbReference>
<evidence type="ECO:0000256" key="5">
    <source>
        <dbReference type="ARBA" id="ARBA00023049"/>
    </source>
</evidence>
<evidence type="ECO:0000256" key="7">
    <source>
        <dbReference type="SAM" id="Phobius"/>
    </source>
</evidence>
<keyword evidence="3 6" id="KW-0479">Metal-binding</keyword>
<evidence type="ECO:0000313" key="11">
    <source>
        <dbReference type="EMBL" id="EGQ16734.1"/>
    </source>
</evidence>
<dbReference type="AlphaFoldDB" id="F9D155"/>
<dbReference type="InterPro" id="IPR000994">
    <property type="entry name" value="Pept_M24"/>
</dbReference>
<evidence type="ECO:0000256" key="1">
    <source>
        <dbReference type="ARBA" id="ARBA00008766"/>
    </source>
</evidence>
<dbReference type="Pfam" id="PF16189">
    <property type="entry name" value="Creatinase_N_2"/>
    <property type="match status" value="1"/>
</dbReference>
<comment type="similarity">
    <text evidence="1 6">Belongs to the peptidase M24B family.</text>
</comment>
<dbReference type="eggNOG" id="COG0006">
    <property type="taxonomic scope" value="Bacteria"/>
</dbReference>
<dbReference type="Gene3D" id="3.40.350.10">
    <property type="entry name" value="Creatinase/prolidase N-terminal domain"/>
    <property type="match status" value="2"/>
</dbReference>
<feature type="domain" description="Peptidase M24" evidence="8">
    <location>
        <begin position="361"/>
        <end position="574"/>
    </location>
</feature>
<dbReference type="GO" id="GO:0070006">
    <property type="term" value="F:metalloaminopeptidase activity"/>
    <property type="evidence" value="ECO:0007669"/>
    <property type="project" value="InterPro"/>
</dbReference>
<dbReference type="PANTHER" id="PTHR43763:SF6">
    <property type="entry name" value="XAA-PRO AMINOPEPTIDASE 1"/>
    <property type="match status" value="1"/>
</dbReference>
<comment type="caution">
    <text evidence="11">The sequence shown here is derived from an EMBL/GenBank/DDBJ whole genome shotgun (WGS) entry which is preliminary data.</text>
</comment>
<dbReference type="InterPro" id="IPR036005">
    <property type="entry name" value="Creatinase/aminopeptidase-like"/>
</dbReference>
<protein>
    <submittedName>
        <fullName evidence="11">M24 family peptidase</fullName>
        <ecNumber evidence="11">3.4.-.-</ecNumber>
    </submittedName>
</protein>
<dbReference type="EMBL" id="AFPW01000006">
    <property type="protein sequence ID" value="EGQ16734.1"/>
    <property type="molecule type" value="Genomic_DNA"/>
</dbReference>
<dbReference type="Proteomes" id="UP000007820">
    <property type="component" value="Unassembled WGS sequence"/>
</dbReference>
<dbReference type="GO" id="GO:0005737">
    <property type="term" value="C:cytoplasm"/>
    <property type="evidence" value="ECO:0007669"/>
    <property type="project" value="UniProtKB-ARBA"/>
</dbReference>
<dbReference type="InterPro" id="IPR029149">
    <property type="entry name" value="Creatin/AminoP/Spt16_N"/>
</dbReference>
<feature type="domain" description="Creatinase N-terminal" evidence="9">
    <location>
        <begin position="56"/>
        <end position="182"/>
    </location>
</feature>
<name>F9D155_PREDD</name>
<dbReference type="Pfam" id="PF01321">
    <property type="entry name" value="Creatinase_N"/>
    <property type="match status" value="1"/>
</dbReference>
<keyword evidence="5" id="KW-0482">Metalloprotease</keyword>
<proteinExistence type="inferred from homology"/>
<evidence type="ECO:0000259" key="8">
    <source>
        <dbReference type="Pfam" id="PF00557"/>
    </source>
</evidence>
<feature type="transmembrane region" description="Helical" evidence="7">
    <location>
        <begin position="25"/>
        <end position="45"/>
    </location>
</feature>
<evidence type="ECO:0000256" key="3">
    <source>
        <dbReference type="ARBA" id="ARBA00022723"/>
    </source>
</evidence>
<keyword evidence="2" id="KW-0645">Protease</keyword>
<dbReference type="PROSITE" id="PS00491">
    <property type="entry name" value="PROLINE_PEPTIDASE"/>
    <property type="match status" value="1"/>
</dbReference>
<accession>F9D155</accession>
<keyword evidence="7" id="KW-0472">Membrane</keyword>
<evidence type="ECO:0000256" key="2">
    <source>
        <dbReference type="ARBA" id="ARBA00022670"/>
    </source>
</evidence>
<dbReference type="InterPro" id="IPR000587">
    <property type="entry name" value="Creatinase_N"/>
</dbReference>
<dbReference type="FunFam" id="3.40.350.10:FF:000003">
    <property type="entry name" value="Xaa-pro aminopeptidase P"/>
    <property type="match status" value="1"/>
</dbReference>
<feature type="domain" description="Peptidase M24 C-terminal" evidence="10">
    <location>
        <begin position="584"/>
        <end position="643"/>
    </location>
</feature>
<evidence type="ECO:0000313" key="12">
    <source>
        <dbReference type="Proteomes" id="UP000007820"/>
    </source>
</evidence>
<evidence type="ECO:0000259" key="10">
    <source>
        <dbReference type="Pfam" id="PF16188"/>
    </source>
</evidence>
<keyword evidence="4 11" id="KW-0378">Hydrolase</keyword>
<keyword evidence="7" id="KW-0812">Transmembrane</keyword>
<dbReference type="GO" id="GO:0046872">
    <property type="term" value="F:metal ion binding"/>
    <property type="evidence" value="ECO:0007669"/>
    <property type="project" value="UniProtKB-KW"/>
</dbReference>
<evidence type="ECO:0000256" key="6">
    <source>
        <dbReference type="RuleBase" id="RU000590"/>
    </source>
</evidence>
<dbReference type="InterPro" id="IPR032416">
    <property type="entry name" value="Peptidase_M24_C"/>
</dbReference>